<evidence type="ECO:0000259" key="3">
    <source>
        <dbReference type="Pfam" id="PF26180"/>
    </source>
</evidence>
<feature type="compositionally biased region" description="Basic and acidic residues" evidence="1">
    <location>
        <begin position="540"/>
        <end position="557"/>
    </location>
</feature>
<reference evidence="4 5" key="1">
    <citation type="journal article" date="2009" name="Science">
        <title>Green evolution and dynamic adaptations revealed by genomes of the marine picoeukaryotes Micromonas.</title>
        <authorList>
            <person name="Worden A.Z."/>
            <person name="Lee J.H."/>
            <person name="Mock T."/>
            <person name="Rouze P."/>
            <person name="Simmons M.P."/>
            <person name="Aerts A.L."/>
            <person name="Allen A.E."/>
            <person name="Cuvelier M.L."/>
            <person name="Derelle E."/>
            <person name="Everett M.V."/>
            <person name="Foulon E."/>
            <person name="Grimwood J."/>
            <person name="Gundlach H."/>
            <person name="Henrissat B."/>
            <person name="Napoli C."/>
            <person name="McDonald S.M."/>
            <person name="Parker M.S."/>
            <person name="Rombauts S."/>
            <person name="Salamov A."/>
            <person name="Von Dassow P."/>
            <person name="Badger J.H."/>
            <person name="Coutinho P.M."/>
            <person name="Demir E."/>
            <person name="Dubchak I."/>
            <person name="Gentemann C."/>
            <person name="Eikrem W."/>
            <person name="Gready J.E."/>
            <person name="John U."/>
            <person name="Lanier W."/>
            <person name="Lindquist E.A."/>
            <person name="Lucas S."/>
            <person name="Mayer K.F."/>
            <person name="Moreau H."/>
            <person name="Not F."/>
            <person name="Otillar R."/>
            <person name="Panaud O."/>
            <person name="Pangilinan J."/>
            <person name="Paulsen I."/>
            <person name="Piegu B."/>
            <person name="Poliakov A."/>
            <person name="Robbens S."/>
            <person name="Schmutz J."/>
            <person name="Toulza E."/>
            <person name="Wyss T."/>
            <person name="Zelensky A."/>
            <person name="Zhou K."/>
            <person name="Armbrust E.V."/>
            <person name="Bhattacharya D."/>
            <person name="Goodenough U.W."/>
            <person name="Van de Peer Y."/>
            <person name="Grigoriev I.V."/>
        </authorList>
    </citation>
    <scope>NUCLEOTIDE SEQUENCE [LARGE SCALE GENOMIC DNA]</scope>
    <source>
        <strain evidence="5">RCC299 / NOUM17</strain>
    </source>
</reference>
<feature type="compositionally biased region" description="Pro residues" evidence="1">
    <location>
        <begin position="966"/>
        <end position="978"/>
    </location>
</feature>
<dbReference type="CDD" id="cd05402">
    <property type="entry name" value="NT_PAP_TUTase"/>
    <property type="match status" value="1"/>
</dbReference>
<feature type="compositionally biased region" description="Basic and acidic residues" evidence="1">
    <location>
        <begin position="1087"/>
        <end position="1098"/>
    </location>
</feature>
<keyword evidence="5" id="KW-1185">Reference proteome</keyword>
<feature type="region of interest" description="Disordered" evidence="1">
    <location>
        <begin position="1"/>
        <end position="21"/>
    </location>
</feature>
<feature type="region of interest" description="Disordered" evidence="1">
    <location>
        <begin position="607"/>
        <end position="744"/>
    </location>
</feature>
<evidence type="ECO:0000259" key="2">
    <source>
        <dbReference type="Pfam" id="PF22600"/>
    </source>
</evidence>
<evidence type="ECO:0000313" key="5">
    <source>
        <dbReference type="Proteomes" id="UP000002009"/>
    </source>
</evidence>
<feature type="compositionally biased region" description="Gly residues" evidence="1">
    <location>
        <begin position="915"/>
        <end position="927"/>
    </location>
</feature>
<feature type="compositionally biased region" description="Basic and acidic residues" evidence="1">
    <location>
        <begin position="519"/>
        <end position="529"/>
    </location>
</feature>
<dbReference type="Pfam" id="PF22600">
    <property type="entry name" value="MTPAP-like_central"/>
    <property type="match status" value="1"/>
</dbReference>
<feature type="region of interest" description="Disordered" evidence="1">
    <location>
        <begin position="793"/>
        <end position="1116"/>
    </location>
</feature>
<feature type="compositionally biased region" description="Polar residues" evidence="1">
    <location>
        <begin position="1"/>
        <end position="10"/>
    </location>
</feature>
<feature type="compositionally biased region" description="Pro residues" evidence="1">
    <location>
        <begin position="725"/>
        <end position="736"/>
    </location>
</feature>
<dbReference type="STRING" id="296587.C1FIG1"/>
<dbReference type="PANTHER" id="PTHR45979:SF30">
    <property type="entry name" value="NUCLEOTIDYLTRANSFERASE"/>
    <property type="match status" value="1"/>
</dbReference>
<feature type="compositionally biased region" description="Low complexity" evidence="1">
    <location>
        <begin position="1160"/>
        <end position="1185"/>
    </location>
</feature>
<dbReference type="KEGG" id="mis:MICPUN_102657"/>
<dbReference type="OrthoDB" id="273917at2759"/>
<feature type="compositionally biased region" description="Basic and acidic residues" evidence="1">
    <location>
        <begin position="494"/>
        <end position="507"/>
    </location>
</feature>
<feature type="compositionally biased region" description="Low complexity" evidence="1">
    <location>
        <begin position="1043"/>
        <end position="1086"/>
    </location>
</feature>
<feature type="domain" description="Poly(A) RNA polymerase mitochondrial-like central palm" evidence="2">
    <location>
        <begin position="28"/>
        <end position="163"/>
    </location>
</feature>
<evidence type="ECO:0000256" key="1">
    <source>
        <dbReference type="SAM" id="MobiDB-lite"/>
    </source>
</evidence>
<dbReference type="eggNOG" id="KOG1906">
    <property type="taxonomic scope" value="Eukaryota"/>
</dbReference>
<evidence type="ECO:0008006" key="6">
    <source>
        <dbReference type="Google" id="ProtNLM"/>
    </source>
</evidence>
<feature type="compositionally biased region" description="Gly residues" evidence="1">
    <location>
        <begin position="838"/>
        <end position="847"/>
    </location>
</feature>
<feature type="region of interest" description="Disordered" evidence="1">
    <location>
        <begin position="423"/>
        <end position="565"/>
    </location>
</feature>
<dbReference type="SUPFAM" id="SSF81301">
    <property type="entry name" value="Nucleotidyltransferase"/>
    <property type="match status" value="1"/>
</dbReference>
<dbReference type="RefSeq" id="XP_002508458.1">
    <property type="nucleotide sequence ID" value="XM_002508412.1"/>
</dbReference>
<feature type="compositionally biased region" description="Gly residues" evidence="1">
    <location>
        <begin position="1223"/>
        <end position="1237"/>
    </location>
</feature>
<feature type="compositionally biased region" description="Pro residues" evidence="1">
    <location>
        <begin position="1018"/>
        <end position="1032"/>
    </location>
</feature>
<feature type="compositionally biased region" description="Basic and acidic residues" evidence="1">
    <location>
        <begin position="952"/>
        <end position="964"/>
    </location>
</feature>
<dbReference type="AlphaFoldDB" id="C1FIG1"/>
<dbReference type="Pfam" id="PF26180">
    <property type="entry name" value="PAP-OAS1"/>
    <property type="match status" value="1"/>
</dbReference>
<feature type="compositionally biased region" description="Gly residues" evidence="1">
    <location>
        <begin position="800"/>
        <end position="813"/>
    </location>
</feature>
<feature type="compositionally biased region" description="Pro residues" evidence="1">
    <location>
        <begin position="990"/>
        <end position="1000"/>
    </location>
</feature>
<dbReference type="SUPFAM" id="SSF81631">
    <property type="entry name" value="PAP/OAS1 substrate-binding domain"/>
    <property type="match status" value="1"/>
</dbReference>
<feature type="domain" description="PAP/OAS1 substrate-binding-related" evidence="3">
    <location>
        <begin position="176"/>
        <end position="381"/>
    </location>
</feature>
<gene>
    <name evidence="4" type="ORF">MICPUN_102657</name>
</gene>
<dbReference type="EMBL" id="CP001576">
    <property type="protein sequence ID" value="ACO69716.1"/>
    <property type="molecule type" value="Genomic_DNA"/>
</dbReference>
<dbReference type="Proteomes" id="UP000002009">
    <property type="component" value="Chromosome 10"/>
</dbReference>
<organism evidence="4 5">
    <name type="scientific">Micromonas commoda (strain RCC299 / NOUM17 / CCMP2709)</name>
    <name type="common">Picoplanktonic green alga</name>
    <dbReference type="NCBI Taxonomy" id="296587"/>
    <lineage>
        <taxon>Eukaryota</taxon>
        <taxon>Viridiplantae</taxon>
        <taxon>Chlorophyta</taxon>
        <taxon>Mamiellophyceae</taxon>
        <taxon>Mamiellales</taxon>
        <taxon>Mamiellaceae</taxon>
        <taxon>Micromonas</taxon>
    </lineage>
</organism>
<dbReference type="GeneID" id="8247008"/>
<name>C1FIG1_MICCC</name>
<feature type="region of interest" description="Disordered" evidence="1">
    <location>
        <begin position="1160"/>
        <end position="1269"/>
    </location>
</feature>
<feature type="compositionally biased region" description="Low complexity" evidence="1">
    <location>
        <begin position="423"/>
        <end position="442"/>
    </location>
</feature>
<proteinExistence type="predicted"/>
<dbReference type="OMA" id="MRREMSC"/>
<dbReference type="InParanoid" id="C1FIG1"/>
<protein>
    <recommendedName>
        <fullName evidence="6">Polymerase nucleotidyl transferase domain-containing protein</fullName>
    </recommendedName>
</protein>
<dbReference type="InterPro" id="IPR058920">
    <property type="entry name" value="PAP-OAS1-bd-rel"/>
</dbReference>
<dbReference type="PANTHER" id="PTHR45979">
    <property type="entry name" value="PAP/OAS1 SUBSTRATE-BINDING DOMAIN SUPERFAMILY"/>
    <property type="match status" value="1"/>
</dbReference>
<dbReference type="InterPro" id="IPR054708">
    <property type="entry name" value="MTPAP-like_central"/>
</dbReference>
<feature type="compositionally biased region" description="Polar residues" evidence="1">
    <location>
        <begin position="1250"/>
        <end position="1269"/>
    </location>
</feature>
<feature type="compositionally biased region" description="Pro residues" evidence="1">
    <location>
        <begin position="682"/>
        <end position="695"/>
    </location>
</feature>
<feature type="compositionally biased region" description="Low complexity" evidence="1">
    <location>
        <begin position="1001"/>
        <end position="1017"/>
    </location>
</feature>
<sequence length="1269" mass="131322">MAPKTASMSGGDSERAGWGSRGPVATLVNELIDVLRPTEQSDRRRRGVFRHIASLVDGCFAGENVLVTAFGSVPLRTYLPDGDIDVCLLGPHELLSRDDWTVRLRAHVERAEAAAAEASIELGSPVAEFAVSEIHIIHAEVKLMKLICDGVVVDVSANQFGGLAALGFLEEVNAFIGKGEIFKRSIVLIKAWGFYEGRLLGAHHALISTYALETLVLYILNRFHKELSTPLEVLHKFLVFFADFDWDKFAVSVHGPVPLEDLHKVTGPIGKRPEVHAEGALLTPDFMWRMMDKYGNESVSAKLGGGADSTPRPMARKYLNVVDPLLSSNNLGRSVSQGNAKRIRKALALGAQRLTALRESSTGGECFGAVRMLEQFFGNTMRHRRLGPMPHLPMAPSTPGFAGRNHADEVSMTPARCPRTGAVSVLASPSSPSQYQSPLPRSVDGQPPGSASSRMATKGTEAPAARTRRKTPVAAGEDGGEEDDGAEGGVDGSVPRRLEMGSPEKRGGGGGGGSDDAADDHWPHLERGGTRCPVLQRAENAARAEKAERDLHGEERGPFWGRWDPLPASEAIAQHARAFASEGFPALDGREGTKSTRCPVLAAAAREEEEVVASAIPSGCPFHAAAARRRDSEAARSDGSSDESSKEAKSASPTGPLSDGDGEGGKGDVSRVQGSEKAPAAPAAPPPPPGPPPPGQRTSMDGARARMRREMSCPTFFPEHERRVPPPPPPAPPVKPGPAVLPAGSGSGGVSDVFTGDLEAIWSHLQFGRAYHHLAIVQMRAFEAMGGDPRALQQHRFGGFNNGGGGGRRGAGGAAAFNRRNSRDGGGRGGHARSGSWGAPGGGGGKPGQPPPPPGAPTLEQYGQRRPARQSRQSCVSEGSDESSEDASRKPGAVHHHQQQQQQQQGRRSRDGRGGRGGGGGKSGGGSSIVEEAPAGNWSKAVSSKTSAAEKAPGKVGDRDRNADADPPPLPPGPPPPGTRTSMDGSGPFASPPPPPPEQPRPSWGPKKTAPIDAIRAPPTPPPVPAEDPASPPREATRSRQQRPPTAAEGRAAAAKGRLGVAPKGSWSSLVAAGGASGSSGPAEGGFAERRTEIRVVGRESASAPPSPARPLAGAWAKGNGKDVLAAAAEASRAAAAAAEASKVAAAAAAITVAELGGRDAAAGGQGAQVAQGRSRASSSSGDSNSGEKENSAERKADSTAPARDGDDDESYTHKVEEFPTLGGVGDGGGGGGGGGEKAAVGVAWGSGENPWSNRGGSTRLQTGGQPAT</sequence>
<dbReference type="InterPro" id="IPR043519">
    <property type="entry name" value="NT_sf"/>
</dbReference>
<accession>C1FIG1</accession>
<feature type="compositionally biased region" description="Basic and acidic residues" evidence="1">
    <location>
        <begin position="1186"/>
        <end position="1198"/>
    </location>
</feature>
<dbReference type="Gene3D" id="3.30.460.10">
    <property type="entry name" value="Beta Polymerase, domain 2"/>
    <property type="match status" value="1"/>
</dbReference>
<dbReference type="Gene3D" id="1.10.1410.10">
    <property type="match status" value="1"/>
</dbReference>
<dbReference type="InterPro" id="IPR058921">
    <property type="entry name" value="PAP/OAS1-rel"/>
</dbReference>
<evidence type="ECO:0000313" key="4">
    <source>
        <dbReference type="EMBL" id="ACO69716.1"/>
    </source>
</evidence>